<keyword evidence="3" id="KW-1185">Reference proteome</keyword>
<comment type="caution">
    <text evidence="2">The sequence shown here is derived from an EMBL/GenBank/DDBJ whole genome shotgun (WGS) entry which is preliminary data.</text>
</comment>
<dbReference type="Proteomes" id="UP000298663">
    <property type="component" value="Unassembled WGS sequence"/>
</dbReference>
<feature type="region of interest" description="Disordered" evidence="1">
    <location>
        <begin position="156"/>
        <end position="175"/>
    </location>
</feature>
<dbReference type="AlphaFoldDB" id="A0A4U8UZP1"/>
<accession>A0A4U8UZP1</accession>
<gene>
    <name evidence="2" type="ORF">L596_004363</name>
</gene>
<evidence type="ECO:0000313" key="3">
    <source>
        <dbReference type="Proteomes" id="UP000298663"/>
    </source>
</evidence>
<reference evidence="2 3" key="1">
    <citation type="journal article" date="2015" name="Genome Biol.">
        <title>Comparative genomics of Steinernema reveals deeply conserved gene regulatory networks.</title>
        <authorList>
            <person name="Dillman A.R."/>
            <person name="Macchietto M."/>
            <person name="Porter C.F."/>
            <person name="Rogers A."/>
            <person name="Williams B."/>
            <person name="Antoshechkin I."/>
            <person name="Lee M.M."/>
            <person name="Goodwin Z."/>
            <person name="Lu X."/>
            <person name="Lewis E.E."/>
            <person name="Goodrich-Blair H."/>
            <person name="Stock S.P."/>
            <person name="Adams B.J."/>
            <person name="Sternberg P.W."/>
            <person name="Mortazavi A."/>
        </authorList>
    </citation>
    <scope>NUCLEOTIDE SEQUENCE [LARGE SCALE GENOMIC DNA]</scope>
    <source>
        <strain evidence="2 3">ALL</strain>
    </source>
</reference>
<dbReference type="EMBL" id="AZBU02000001">
    <property type="protein sequence ID" value="TMS37428.1"/>
    <property type="molecule type" value="Genomic_DNA"/>
</dbReference>
<reference evidence="2 3" key="2">
    <citation type="journal article" date="2019" name="G3 (Bethesda)">
        <title>Hybrid Assembly of the Genome of the Entomopathogenic Nematode Steinernema carpocapsae Identifies the X-Chromosome.</title>
        <authorList>
            <person name="Serra L."/>
            <person name="Macchietto M."/>
            <person name="Macias-Munoz A."/>
            <person name="McGill C.J."/>
            <person name="Rodriguez I.M."/>
            <person name="Rodriguez B."/>
            <person name="Murad R."/>
            <person name="Mortazavi A."/>
        </authorList>
    </citation>
    <scope>NUCLEOTIDE SEQUENCE [LARGE SCALE GENOMIC DNA]</scope>
    <source>
        <strain evidence="2 3">ALL</strain>
    </source>
</reference>
<name>A0A4U8UZP1_STECR</name>
<evidence type="ECO:0000256" key="1">
    <source>
        <dbReference type="SAM" id="MobiDB-lite"/>
    </source>
</evidence>
<dbReference type="STRING" id="34508.A0A4U8UZP1"/>
<sequence>MSTPGSSLIRKFRSTTGSAKIKAWVKRKTNVSTVVRVGSVVPTNRQAYAIRLLLFHQKGPRNWEELKTVDGEVKATFAAAAQALGLLASDAIWERTMKDADIEMVSSRRFQRFFALLLFHCRPVQADELLMKFLDRLSPPRIGRTVADRRSDAFRGLPSTSRVQRQPPGVRPNLA</sequence>
<evidence type="ECO:0000313" key="2">
    <source>
        <dbReference type="EMBL" id="TMS37428.1"/>
    </source>
</evidence>
<organism evidence="2 3">
    <name type="scientific">Steinernema carpocapsae</name>
    <name type="common">Entomopathogenic nematode</name>
    <dbReference type="NCBI Taxonomy" id="34508"/>
    <lineage>
        <taxon>Eukaryota</taxon>
        <taxon>Metazoa</taxon>
        <taxon>Ecdysozoa</taxon>
        <taxon>Nematoda</taxon>
        <taxon>Chromadorea</taxon>
        <taxon>Rhabditida</taxon>
        <taxon>Tylenchina</taxon>
        <taxon>Panagrolaimomorpha</taxon>
        <taxon>Strongyloidoidea</taxon>
        <taxon>Steinernematidae</taxon>
        <taxon>Steinernema</taxon>
    </lineage>
</organism>
<proteinExistence type="predicted"/>
<protein>
    <submittedName>
        <fullName evidence="2">Uncharacterized protein</fullName>
    </submittedName>
</protein>